<dbReference type="AlphaFoldDB" id="A0A4Y9FPH0"/>
<comment type="caution">
    <text evidence="3">The sequence shown here is derived from an EMBL/GenBank/DDBJ whole genome shotgun (WGS) entry which is preliminary data.</text>
</comment>
<sequence length="234" mass="24663">MPVRQREDGFSPAQERLVEALRANRPGRDIARVRSEGRRIDRLRRHTSTLSDRLSALRPVSKTPAASSGPGASHRGDRVECVKTPIERLSEAARARGLTVAVAESLTSGLLASEVGKGESSSDWFSGGVVAYRMPVKTHLLGVPEGTDPTSPECATTLATGVRALLDADLAVATTGVGGPDPEDGHPAGTVYLGWATATDTGAEHFQFAGDPEDVLGATVEHALRLLVRLAEQA</sequence>
<evidence type="ECO:0000256" key="1">
    <source>
        <dbReference type="SAM" id="MobiDB-lite"/>
    </source>
</evidence>
<proteinExistence type="predicted"/>
<protein>
    <submittedName>
        <fullName evidence="3">CinA family protein</fullName>
    </submittedName>
</protein>
<keyword evidence="4" id="KW-1185">Reference proteome</keyword>
<accession>A0A4Y9FPH0</accession>
<evidence type="ECO:0000313" key="3">
    <source>
        <dbReference type="EMBL" id="TFU31115.1"/>
    </source>
</evidence>
<dbReference type="SUPFAM" id="SSF142433">
    <property type="entry name" value="CinA-like"/>
    <property type="match status" value="1"/>
</dbReference>
<reference evidence="3 4" key="1">
    <citation type="submission" date="2019-03" db="EMBL/GenBank/DDBJ databases">
        <title>Diversity of the mouse oral microbiome.</title>
        <authorList>
            <person name="Joseph S."/>
            <person name="Aduse-Opoku J."/>
            <person name="Curtis M."/>
            <person name="Wade W."/>
            <person name="Hashim A."/>
        </authorList>
    </citation>
    <scope>NUCLEOTIDE SEQUENCE [LARGE SCALE GENOMIC DNA]</scope>
    <source>
        <strain evidence="3 4">P1012</strain>
    </source>
</reference>
<dbReference type="Gene3D" id="3.90.950.20">
    <property type="entry name" value="CinA-like"/>
    <property type="match status" value="1"/>
</dbReference>
<dbReference type="InterPro" id="IPR008136">
    <property type="entry name" value="CinA_C"/>
</dbReference>
<dbReference type="Pfam" id="PF02464">
    <property type="entry name" value="CinA"/>
    <property type="match status" value="1"/>
</dbReference>
<dbReference type="InterPro" id="IPR036653">
    <property type="entry name" value="CinA-like_C"/>
</dbReference>
<name>A0A4Y9FPH0_9MICO</name>
<organism evidence="3 4">
    <name type="scientific">Microbacterium paludicola</name>
    <dbReference type="NCBI Taxonomy" id="300019"/>
    <lineage>
        <taxon>Bacteria</taxon>
        <taxon>Bacillati</taxon>
        <taxon>Actinomycetota</taxon>
        <taxon>Actinomycetes</taxon>
        <taxon>Micrococcales</taxon>
        <taxon>Microbacteriaceae</taxon>
        <taxon>Microbacterium</taxon>
    </lineage>
</organism>
<evidence type="ECO:0000259" key="2">
    <source>
        <dbReference type="Pfam" id="PF02464"/>
    </source>
</evidence>
<feature type="region of interest" description="Disordered" evidence="1">
    <location>
        <begin position="42"/>
        <end position="78"/>
    </location>
</feature>
<gene>
    <name evidence="3" type="ORF">E4U02_13765</name>
</gene>
<dbReference type="NCBIfam" id="TIGR00199">
    <property type="entry name" value="PncC_domain"/>
    <property type="match status" value="1"/>
</dbReference>
<dbReference type="EMBL" id="SPQB01000048">
    <property type="protein sequence ID" value="TFU31115.1"/>
    <property type="molecule type" value="Genomic_DNA"/>
</dbReference>
<dbReference type="OrthoDB" id="1253990at2"/>
<evidence type="ECO:0000313" key="4">
    <source>
        <dbReference type="Proteomes" id="UP000298358"/>
    </source>
</evidence>
<feature type="domain" description="CinA C-terminal" evidence="2">
    <location>
        <begin position="87"/>
        <end position="229"/>
    </location>
</feature>
<dbReference type="Proteomes" id="UP000298358">
    <property type="component" value="Unassembled WGS sequence"/>
</dbReference>